<evidence type="ECO:0000313" key="2">
    <source>
        <dbReference type="EMBL" id="CAB4021175.1"/>
    </source>
</evidence>
<evidence type="ECO:0000256" key="1">
    <source>
        <dbReference type="SAM" id="MobiDB-lite"/>
    </source>
</evidence>
<keyword evidence="3" id="KW-1185">Reference proteome</keyword>
<dbReference type="PANTHER" id="PTHR21446">
    <property type="entry name" value="DUF3504 DOMAIN-CONTAINING PROTEIN"/>
    <property type="match status" value="1"/>
</dbReference>
<feature type="region of interest" description="Disordered" evidence="1">
    <location>
        <begin position="1"/>
        <end position="36"/>
    </location>
</feature>
<dbReference type="AlphaFoldDB" id="A0A7D9L1Q5"/>
<proteinExistence type="predicted"/>
<dbReference type="Proteomes" id="UP001152795">
    <property type="component" value="Unassembled WGS sequence"/>
</dbReference>
<sequence>MEPDQKKPRFLLKKTQNDLNEVLENKESSNTKKATKSAANVLRNYCTERGKDYTKKDGEFYKKSSLNCIREGLARYLKKERKINIIEDPEFDSANEIFRAQLVELKRQGKGGTEHKEPVEEHDLNKLYSNCDVSTPKGLQQKVWLDIMIYLIRRGRENLRQMTKATFAVKIDAAGNHYVTQTVDEMDKNHRENCDRNATIGEGRMYENPQSIHCPVKTFEMYTSKLHPDLA</sequence>
<gene>
    <name evidence="2" type="ORF">PACLA_8A027802</name>
</gene>
<dbReference type="EMBL" id="CACRXK020011304">
    <property type="protein sequence ID" value="CAB4021175.1"/>
    <property type="molecule type" value="Genomic_DNA"/>
</dbReference>
<accession>A0A7D9L1Q5</accession>
<dbReference type="InterPro" id="IPR052787">
    <property type="entry name" value="MAVS"/>
</dbReference>
<organism evidence="2 3">
    <name type="scientific">Paramuricea clavata</name>
    <name type="common">Red gorgonian</name>
    <name type="synonym">Violescent sea-whip</name>
    <dbReference type="NCBI Taxonomy" id="317549"/>
    <lineage>
        <taxon>Eukaryota</taxon>
        <taxon>Metazoa</taxon>
        <taxon>Cnidaria</taxon>
        <taxon>Anthozoa</taxon>
        <taxon>Octocorallia</taxon>
        <taxon>Malacalcyonacea</taxon>
        <taxon>Plexauridae</taxon>
        <taxon>Paramuricea</taxon>
    </lineage>
</organism>
<reference evidence="2" key="1">
    <citation type="submission" date="2020-04" db="EMBL/GenBank/DDBJ databases">
        <authorList>
            <person name="Alioto T."/>
            <person name="Alioto T."/>
            <person name="Gomez Garrido J."/>
        </authorList>
    </citation>
    <scope>NUCLEOTIDE SEQUENCE</scope>
    <source>
        <strain evidence="2">A484AB</strain>
    </source>
</reference>
<dbReference type="PANTHER" id="PTHR21446:SF12">
    <property type="entry name" value="POTASSIUM CHANNEL TETRAMERIZATION DOMAIN CONTAINING 1"/>
    <property type="match status" value="1"/>
</dbReference>
<evidence type="ECO:0000313" key="3">
    <source>
        <dbReference type="Proteomes" id="UP001152795"/>
    </source>
</evidence>
<comment type="caution">
    <text evidence="2">The sequence shown here is derived from an EMBL/GenBank/DDBJ whole genome shotgun (WGS) entry which is preliminary data.</text>
</comment>
<dbReference type="OrthoDB" id="2434995at2759"/>
<name>A0A7D9L1Q5_PARCT</name>
<protein>
    <submittedName>
        <fullName evidence="2">Uncharacterized protein</fullName>
    </submittedName>
</protein>